<organism evidence="3">
    <name type="scientific">Prevotella sp. GTC17253</name>
    <dbReference type="NCBI Taxonomy" id="3236793"/>
    <lineage>
        <taxon>Bacteria</taxon>
        <taxon>Pseudomonadati</taxon>
        <taxon>Bacteroidota</taxon>
        <taxon>Bacteroidia</taxon>
        <taxon>Bacteroidales</taxon>
        <taxon>Prevotellaceae</taxon>
        <taxon>Prevotella</taxon>
    </lineage>
</organism>
<keyword evidence="1" id="KW-0732">Signal</keyword>
<sequence length="258" mass="29082">MKLKLILALLLAAVATNIQAQQERDQNLINSEKNGWEYEVRAGINIGGATPLPLPVEIRSIDSYNPKFAGSLEGIVTRWFDTQKQWGVSAGLRLENKGMETGATVKNYSTEIINDGSHVAGHWTGYVKTKYSNTLLTLPVMANYRFNNRWKARAGLFASLRLDGDFSGHVSDGYLRQGNPTGEKITFTDGKTATYDFTSDLRHWQWGAQIGGSWRAYKHFSVNADFTWAFSDIFKSDFKTITFNMYPIYLNVGFGYQF</sequence>
<feature type="domain" description="Outer membrane protein beta-barrel" evidence="2">
    <location>
        <begin position="19"/>
        <end position="234"/>
    </location>
</feature>
<dbReference type="AlphaFoldDB" id="A0AB33IRW6"/>
<dbReference type="InterPro" id="IPR025665">
    <property type="entry name" value="Beta-barrel_OMP_2"/>
</dbReference>
<dbReference type="Pfam" id="PF13568">
    <property type="entry name" value="OMP_b-brl_2"/>
    <property type="match status" value="1"/>
</dbReference>
<evidence type="ECO:0000313" key="3">
    <source>
        <dbReference type="EMBL" id="BFO72294.1"/>
    </source>
</evidence>
<evidence type="ECO:0000259" key="2">
    <source>
        <dbReference type="Pfam" id="PF13568"/>
    </source>
</evidence>
<gene>
    <name evidence="3" type="ORF">GTC17253_22600</name>
</gene>
<reference evidence="3" key="1">
    <citation type="submission" date="2024-07" db="EMBL/GenBank/DDBJ databases">
        <title>Complete genome sequence of Prevotella sp. YM-2024 GTC17253.</title>
        <authorList>
            <person name="Hayashi M."/>
            <person name="Muto Y."/>
            <person name="Tanaka K."/>
            <person name="Niwa H."/>
        </authorList>
    </citation>
    <scope>NUCLEOTIDE SEQUENCE</scope>
    <source>
        <strain evidence="3">GTC17253</strain>
    </source>
</reference>
<protein>
    <submittedName>
        <fullName evidence="3">Porin family protein</fullName>
    </submittedName>
</protein>
<evidence type="ECO:0000256" key="1">
    <source>
        <dbReference type="SAM" id="SignalP"/>
    </source>
</evidence>
<dbReference type="Gene3D" id="2.40.160.20">
    <property type="match status" value="1"/>
</dbReference>
<dbReference type="EMBL" id="AP035785">
    <property type="protein sequence ID" value="BFO72294.1"/>
    <property type="molecule type" value="Genomic_DNA"/>
</dbReference>
<accession>A0AB33IRW6</accession>
<feature type="signal peptide" evidence="1">
    <location>
        <begin position="1"/>
        <end position="20"/>
    </location>
</feature>
<name>A0AB33IRW6_9BACT</name>
<proteinExistence type="predicted"/>
<feature type="chain" id="PRO_5044260856" evidence="1">
    <location>
        <begin position="21"/>
        <end position="258"/>
    </location>
</feature>